<proteinExistence type="predicted"/>
<dbReference type="InterPro" id="IPR011009">
    <property type="entry name" value="Kinase-like_dom_sf"/>
</dbReference>
<dbReference type="EMBL" id="LUKN01004585">
    <property type="protein sequence ID" value="OAQ95788.1"/>
    <property type="molecule type" value="Genomic_DNA"/>
</dbReference>
<protein>
    <recommendedName>
        <fullName evidence="3">Protein kinase domain-containing protein</fullName>
    </recommendedName>
</protein>
<dbReference type="OMA" id="HATHEGS"/>
<dbReference type="OrthoDB" id="2942798at2759"/>
<keyword evidence="2" id="KW-1185">Reference proteome</keyword>
<comment type="caution">
    <text evidence="1">The sequence shown here is derived from an EMBL/GenBank/DDBJ whole genome shotgun (WGS) entry which is preliminary data.</text>
</comment>
<accession>A0A179I200</accession>
<evidence type="ECO:0000313" key="2">
    <source>
        <dbReference type="Proteomes" id="UP000243081"/>
    </source>
</evidence>
<gene>
    <name evidence="1" type="ORF">LLEC1_04767</name>
</gene>
<dbReference type="SUPFAM" id="SSF56112">
    <property type="entry name" value="Protein kinase-like (PK-like)"/>
    <property type="match status" value="1"/>
</dbReference>
<evidence type="ECO:0000313" key="1">
    <source>
        <dbReference type="EMBL" id="OAQ95788.1"/>
    </source>
</evidence>
<evidence type="ECO:0008006" key="3">
    <source>
        <dbReference type="Google" id="ProtNLM"/>
    </source>
</evidence>
<dbReference type="AlphaFoldDB" id="A0A179I200"/>
<dbReference type="Proteomes" id="UP000243081">
    <property type="component" value="Unassembled WGS sequence"/>
</dbReference>
<name>A0A179I200_CORDF</name>
<sequence>MNESPRKTQFRFRGTTITAEADPFDHIHSNVLRLAIIRTPFQKYVATILNWLPRCIGQLFLWPPPEYLLPNQVVLKTRKTGWDDEFENEKAMYKRLEPLQGCILPRFLGDADHGGSPAIVLSHIDSVRVYERQSSPMPVDEFERQLEAAFREFTRFGVVYGDAKLDNCLISEGRVMLVDLEAVSEEKEEDYELAITSYCNKIVREYRLTNEA</sequence>
<organism evidence="1 2">
    <name type="scientific">Cordyceps confragosa</name>
    <name type="common">Lecanicillium lecanii</name>
    <dbReference type="NCBI Taxonomy" id="2714763"/>
    <lineage>
        <taxon>Eukaryota</taxon>
        <taxon>Fungi</taxon>
        <taxon>Dikarya</taxon>
        <taxon>Ascomycota</taxon>
        <taxon>Pezizomycotina</taxon>
        <taxon>Sordariomycetes</taxon>
        <taxon>Hypocreomycetidae</taxon>
        <taxon>Hypocreales</taxon>
        <taxon>Cordycipitaceae</taxon>
        <taxon>Akanthomyces</taxon>
    </lineage>
</organism>
<reference evidence="1 2" key="1">
    <citation type="submission" date="2016-03" db="EMBL/GenBank/DDBJ databases">
        <title>Fine-scale spatial genetic structure of a fungal parasite of coffee scale insects.</title>
        <authorList>
            <person name="Jackson D."/>
            <person name="Zemenick K.A."/>
            <person name="Malloure B."/>
            <person name="Quandt C.A."/>
            <person name="James T.Y."/>
        </authorList>
    </citation>
    <scope>NUCLEOTIDE SEQUENCE [LARGE SCALE GENOMIC DNA]</scope>
    <source>
        <strain evidence="1 2">UM487</strain>
    </source>
</reference>